<keyword evidence="3 5" id="KW-1133">Transmembrane helix</keyword>
<comment type="caution">
    <text evidence="6">The sequence shown here is derived from an EMBL/GenBank/DDBJ whole genome shotgun (WGS) entry which is preliminary data.</text>
</comment>
<keyword evidence="6" id="KW-0489">Methyltransferase</keyword>
<accession>A0ABT9FYM3</accession>
<dbReference type="GO" id="GO:0032259">
    <property type="term" value="P:methylation"/>
    <property type="evidence" value="ECO:0007669"/>
    <property type="project" value="UniProtKB-KW"/>
</dbReference>
<evidence type="ECO:0000256" key="5">
    <source>
        <dbReference type="SAM" id="Phobius"/>
    </source>
</evidence>
<dbReference type="Proteomes" id="UP001235760">
    <property type="component" value="Unassembled WGS sequence"/>
</dbReference>
<comment type="subcellular location">
    <subcellularLocation>
        <location evidence="1">Endomembrane system</location>
        <topology evidence="1">Multi-pass membrane protein</topology>
    </subcellularLocation>
</comment>
<evidence type="ECO:0000313" key="7">
    <source>
        <dbReference type="Proteomes" id="UP001235760"/>
    </source>
</evidence>
<evidence type="ECO:0000256" key="2">
    <source>
        <dbReference type="ARBA" id="ARBA00022692"/>
    </source>
</evidence>
<feature type="transmembrane region" description="Helical" evidence="5">
    <location>
        <begin position="44"/>
        <end position="64"/>
    </location>
</feature>
<evidence type="ECO:0000256" key="1">
    <source>
        <dbReference type="ARBA" id="ARBA00004127"/>
    </source>
</evidence>
<keyword evidence="6" id="KW-0808">Transferase</keyword>
<dbReference type="Gene3D" id="1.20.120.1630">
    <property type="match status" value="1"/>
</dbReference>
<evidence type="ECO:0000256" key="4">
    <source>
        <dbReference type="ARBA" id="ARBA00023136"/>
    </source>
</evidence>
<gene>
    <name evidence="6" type="ORF">Q8X39_01715</name>
</gene>
<proteinExistence type="predicted"/>
<dbReference type="RefSeq" id="WP_305747898.1">
    <property type="nucleotide sequence ID" value="NZ_JAUZEE010000001.1"/>
</dbReference>
<feature type="transmembrane region" description="Helical" evidence="5">
    <location>
        <begin position="12"/>
        <end position="32"/>
    </location>
</feature>
<reference evidence="6 7" key="1">
    <citation type="submission" date="2023-08" db="EMBL/GenBank/DDBJ databases">
        <authorList>
            <person name="Roldan D.M."/>
            <person name="Menes R.J."/>
        </authorList>
    </citation>
    <scope>NUCLEOTIDE SEQUENCE [LARGE SCALE GENOMIC DNA]</scope>
    <source>
        <strain evidence="6 7">CCM 2812</strain>
    </source>
</reference>
<organism evidence="6 7">
    <name type="scientific">Leptothrix discophora</name>
    <dbReference type="NCBI Taxonomy" id="89"/>
    <lineage>
        <taxon>Bacteria</taxon>
        <taxon>Pseudomonadati</taxon>
        <taxon>Pseudomonadota</taxon>
        <taxon>Betaproteobacteria</taxon>
        <taxon>Burkholderiales</taxon>
        <taxon>Sphaerotilaceae</taxon>
        <taxon>Leptothrix</taxon>
    </lineage>
</organism>
<dbReference type="InterPro" id="IPR007318">
    <property type="entry name" value="Phopholipid_MeTrfase"/>
</dbReference>
<dbReference type="EMBL" id="JAUZEE010000001">
    <property type="protein sequence ID" value="MDP4299339.1"/>
    <property type="molecule type" value="Genomic_DNA"/>
</dbReference>
<dbReference type="PANTHER" id="PTHR12714">
    <property type="entry name" value="PROTEIN-S ISOPRENYLCYSTEINE O-METHYLTRANSFERASE"/>
    <property type="match status" value="1"/>
</dbReference>
<sequence>MPTLDTLDTRIPAPVIAGLAGLVMKAATLLAGLRIDPSAWRMHLGVALSQLSAVIALAALATMWRARTTLNPIHPERASRLVTGGIFRLSRNPLYLSLLLLLVAYAVRIDAWAAWLGPVVFWAYVTRFQIRPEERVLADKFGSAYDAYRRRTRRWI</sequence>
<keyword evidence="4 5" id="KW-0472">Membrane</keyword>
<feature type="transmembrane region" description="Helical" evidence="5">
    <location>
        <begin position="94"/>
        <end position="125"/>
    </location>
</feature>
<protein>
    <submittedName>
        <fullName evidence="6">Isoprenylcysteine carboxylmethyltransferase family protein</fullName>
        <ecNumber evidence="6">2.1.1.100</ecNumber>
        <ecNumber evidence="6">2.1.1.334</ecNumber>
    </submittedName>
</protein>
<dbReference type="EC" id="2.1.1.334" evidence="6"/>
<dbReference type="PANTHER" id="PTHR12714:SF24">
    <property type="entry name" value="SLR1182 PROTEIN"/>
    <property type="match status" value="1"/>
</dbReference>
<name>A0ABT9FYM3_LEPDI</name>
<dbReference type="Pfam" id="PF04191">
    <property type="entry name" value="PEMT"/>
    <property type="match status" value="1"/>
</dbReference>
<evidence type="ECO:0000256" key="3">
    <source>
        <dbReference type="ARBA" id="ARBA00022989"/>
    </source>
</evidence>
<keyword evidence="2 5" id="KW-0812">Transmembrane</keyword>
<keyword evidence="7" id="KW-1185">Reference proteome</keyword>
<dbReference type="EC" id="2.1.1.100" evidence="6"/>
<dbReference type="GO" id="GO:0004671">
    <property type="term" value="F:protein C-terminal S-isoprenylcysteine carboxyl O-methyltransferase activity"/>
    <property type="evidence" value="ECO:0007669"/>
    <property type="project" value="UniProtKB-EC"/>
</dbReference>
<evidence type="ECO:0000313" key="6">
    <source>
        <dbReference type="EMBL" id="MDP4299339.1"/>
    </source>
</evidence>